<evidence type="ECO:0000313" key="2">
    <source>
        <dbReference type="Proteomes" id="UP000829999"/>
    </source>
</evidence>
<keyword evidence="2" id="KW-1185">Reference proteome</keyword>
<keyword evidence="1" id="KW-0812">Transmembrane</keyword>
<feature type="transmembrane region" description="Helical" evidence="1">
    <location>
        <begin position="12"/>
        <end position="33"/>
    </location>
</feature>
<organism evidence="2 3">
    <name type="scientific">Spodoptera frugiperda</name>
    <name type="common">Fall armyworm</name>
    <dbReference type="NCBI Taxonomy" id="7108"/>
    <lineage>
        <taxon>Eukaryota</taxon>
        <taxon>Metazoa</taxon>
        <taxon>Ecdysozoa</taxon>
        <taxon>Arthropoda</taxon>
        <taxon>Hexapoda</taxon>
        <taxon>Insecta</taxon>
        <taxon>Pterygota</taxon>
        <taxon>Neoptera</taxon>
        <taxon>Endopterygota</taxon>
        <taxon>Lepidoptera</taxon>
        <taxon>Glossata</taxon>
        <taxon>Ditrysia</taxon>
        <taxon>Noctuoidea</taxon>
        <taxon>Noctuidae</taxon>
        <taxon>Amphipyrinae</taxon>
        <taxon>Spodoptera</taxon>
    </lineage>
</organism>
<dbReference type="GeneID" id="118264653"/>
<dbReference type="RefSeq" id="XP_035433135.1">
    <property type="nucleotide sequence ID" value="XM_035577242.2"/>
</dbReference>
<reference evidence="3" key="1">
    <citation type="submission" date="2025-08" db="UniProtKB">
        <authorList>
            <consortium name="RefSeq"/>
        </authorList>
    </citation>
    <scope>IDENTIFICATION</scope>
    <source>
        <tissue evidence="3">Whole larval tissue</tissue>
    </source>
</reference>
<dbReference type="OrthoDB" id="6932744at2759"/>
<proteinExistence type="predicted"/>
<accession>A0A9R0CY24</accession>
<sequence length="463" mass="52624">MSLWNFTPVVSIIMMTTANMIIVVTLITIVLGLPQDCLQYCKSSHNKTGGISNCDCSLYNTPSSLPTTLTTPIKDSGIYYEPMEPNSFPKTHFDDQTLSMLSFNINFHSKPSTHNATESYENQRTAEYDIEKARELPLYVYLDLDLNTTGISNILQLENLKTMFMNFHAAEKNLSECINLYIYIFSKSIDINSKVDYQQLTEIQNKCNHTASLIKESIYEIKQPLSQDFLQTYEDDSYGFNMNDDMAHTSYMDTINTTDVYTITHYTETISENSTETIYKNSTETINTSTDIGYTSNLTENINVVHVLKNDTEKMITEIETNRTKITDEEMKIPRILTKELSNGTLFSAVDGFEDIITNSDFTTTTDSTTMEIKPEMKVSTSKPIFIDSNVDDKIVQSGLFELHGRLYFSFGSIQIPARFIQHSDGELNVAIDALSMCNQMVEENSSNFMNLLCKSIKLQNFN</sequence>
<evidence type="ECO:0000256" key="1">
    <source>
        <dbReference type="SAM" id="Phobius"/>
    </source>
</evidence>
<protein>
    <submittedName>
        <fullName evidence="3">Uncharacterized protein LOC118264653</fullName>
    </submittedName>
</protein>
<keyword evidence="1" id="KW-1133">Transmembrane helix</keyword>
<name>A0A9R0CY24_SPOFR</name>
<evidence type="ECO:0000313" key="3">
    <source>
        <dbReference type="RefSeq" id="XP_035433135.1"/>
    </source>
</evidence>
<dbReference type="Proteomes" id="UP000829999">
    <property type="component" value="Chromosome 25"/>
</dbReference>
<keyword evidence="1" id="KW-0472">Membrane</keyword>
<dbReference type="AlphaFoldDB" id="A0A9R0CY24"/>
<gene>
    <name evidence="3" type="primary">LOC118264653</name>
</gene>